<dbReference type="Pfam" id="PF00903">
    <property type="entry name" value="Glyoxalase"/>
    <property type="match status" value="1"/>
</dbReference>
<evidence type="ECO:0000259" key="1">
    <source>
        <dbReference type="PROSITE" id="PS51819"/>
    </source>
</evidence>
<accession>A0ABV7GZS2</accession>
<dbReference type="PANTHER" id="PTHR36437:SF2">
    <property type="entry name" value="GLYOXALASE_BLEOMYCIN RESISTANCE PROTEIN_DIOXYGENASE"/>
    <property type="match status" value="1"/>
</dbReference>
<proteinExistence type="predicted"/>
<keyword evidence="3" id="KW-1185">Reference proteome</keyword>
<evidence type="ECO:0000313" key="2">
    <source>
        <dbReference type="EMBL" id="MFC3145793.1"/>
    </source>
</evidence>
<sequence>MRLSLVAILVPDYDEGIAFFDALGFVLVQDEPRGPGKRWVVMRPQGGGSDILLARAVGDQRDAIGQQAGGRVGFFLTTTDFADDARRIEAAGGTFEERPRNEEYGCVAVFRDPWGNRWDLIEPLVLPTSGPGVRS</sequence>
<dbReference type="RefSeq" id="WP_275632741.1">
    <property type="nucleotide sequence ID" value="NZ_JARGYD010000003.1"/>
</dbReference>
<dbReference type="InterPro" id="IPR037523">
    <property type="entry name" value="VOC_core"/>
</dbReference>
<dbReference type="PANTHER" id="PTHR36437">
    <property type="entry name" value="GLYOXALASE/BLEOMYCIN RESISTANCE PROTEIN/DIOXYGENASE"/>
    <property type="match status" value="1"/>
</dbReference>
<feature type="domain" description="VOC" evidence="1">
    <location>
        <begin position="2"/>
        <end position="123"/>
    </location>
</feature>
<organism evidence="2 3">
    <name type="scientific">Psychromarinibacter halotolerans</name>
    <dbReference type="NCBI Taxonomy" id="1775175"/>
    <lineage>
        <taxon>Bacteria</taxon>
        <taxon>Pseudomonadati</taxon>
        <taxon>Pseudomonadota</taxon>
        <taxon>Alphaproteobacteria</taxon>
        <taxon>Rhodobacterales</taxon>
        <taxon>Paracoccaceae</taxon>
        <taxon>Psychromarinibacter</taxon>
    </lineage>
</organism>
<dbReference type="InterPro" id="IPR029068">
    <property type="entry name" value="Glyas_Bleomycin-R_OHBP_Dase"/>
</dbReference>
<comment type="caution">
    <text evidence="2">The sequence shown here is derived from an EMBL/GenBank/DDBJ whole genome shotgun (WGS) entry which is preliminary data.</text>
</comment>
<protein>
    <submittedName>
        <fullName evidence="2">VOC family protein</fullName>
    </submittedName>
</protein>
<name>A0ABV7GZS2_9RHOB</name>
<dbReference type="InterPro" id="IPR004360">
    <property type="entry name" value="Glyas_Fos-R_dOase_dom"/>
</dbReference>
<gene>
    <name evidence="2" type="ORF">ACFOGP_23930</name>
</gene>
<reference evidence="3" key="1">
    <citation type="journal article" date="2019" name="Int. J. Syst. Evol. Microbiol.">
        <title>The Global Catalogue of Microorganisms (GCM) 10K type strain sequencing project: providing services to taxonomists for standard genome sequencing and annotation.</title>
        <authorList>
            <consortium name="The Broad Institute Genomics Platform"/>
            <consortium name="The Broad Institute Genome Sequencing Center for Infectious Disease"/>
            <person name="Wu L."/>
            <person name="Ma J."/>
        </authorList>
    </citation>
    <scope>NUCLEOTIDE SEQUENCE [LARGE SCALE GENOMIC DNA]</scope>
    <source>
        <strain evidence="3">KCTC 52366</strain>
    </source>
</reference>
<dbReference type="Gene3D" id="3.10.180.10">
    <property type="entry name" value="2,3-Dihydroxybiphenyl 1,2-Dioxygenase, domain 1"/>
    <property type="match status" value="1"/>
</dbReference>
<evidence type="ECO:0000313" key="3">
    <source>
        <dbReference type="Proteomes" id="UP001595632"/>
    </source>
</evidence>
<dbReference type="SUPFAM" id="SSF54593">
    <property type="entry name" value="Glyoxalase/Bleomycin resistance protein/Dihydroxybiphenyl dioxygenase"/>
    <property type="match status" value="1"/>
</dbReference>
<dbReference type="EMBL" id="JBHRTB010000010">
    <property type="protein sequence ID" value="MFC3145793.1"/>
    <property type="molecule type" value="Genomic_DNA"/>
</dbReference>
<dbReference type="PROSITE" id="PS51819">
    <property type="entry name" value="VOC"/>
    <property type="match status" value="1"/>
</dbReference>
<dbReference type="Proteomes" id="UP001595632">
    <property type="component" value="Unassembled WGS sequence"/>
</dbReference>